<reference evidence="1" key="1">
    <citation type="submission" date="2014-09" db="EMBL/GenBank/DDBJ databases">
        <authorList>
            <person name="Magalhaes I.L.F."/>
            <person name="Oliveira U."/>
            <person name="Santos F.R."/>
            <person name="Vidigal T.H.D.A."/>
            <person name="Brescovit A.D."/>
            <person name="Santos A.J."/>
        </authorList>
    </citation>
    <scope>NUCLEOTIDE SEQUENCE</scope>
    <source>
        <tissue evidence="1">Shoot tissue taken approximately 20 cm above the soil surface</tissue>
    </source>
</reference>
<evidence type="ECO:0000313" key="1">
    <source>
        <dbReference type="EMBL" id="JAD27537.1"/>
    </source>
</evidence>
<protein>
    <submittedName>
        <fullName evidence="1">Uncharacterized protein</fullName>
    </submittedName>
</protein>
<dbReference type="AlphaFoldDB" id="A0A0A8YY62"/>
<dbReference type="EMBL" id="GBRH01270358">
    <property type="protein sequence ID" value="JAD27537.1"/>
    <property type="molecule type" value="Transcribed_RNA"/>
</dbReference>
<reference evidence="1" key="2">
    <citation type="journal article" date="2015" name="Data Brief">
        <title>Shoot transcriptome of the giant reed, Arundo donax.</title>
        <authorList>
            <person name="Barrero R.A."/>
            <person name="Guerrero F.D."/>
            <person name="Moolhuijzen P."/>
            <person name="Goolsby J.A."/>
            <person name="Tidwell J."/>
            <person name="Bellgard S.E."/>
            <person name="Bellgard M.I."/>
        </authorList>
    </citation>
    <scope>NUCLEOTIDE SEQUENCE</scope>
    <source>
        <tissue evidence="1">Shoot tissue taken approximately 20 cm above the soil surface</tissue>
    </source>
</reference>
<sequence>MESGQESIRTSSEGFLEDFLILILSPR</sequence>
<organism evidence="1">
    <name type="scientific">Arundo donax</name>
    <name type="common">Giant reed</name>
    <name type="synonym">Donax arundinaceus</name>
    <dbReference type="NCBI Taxonomy" id="35708"/>
    <lineage>
        <taxon>Eukaryota</taxon>
        <taxon>Viridiplantae</taxon>
        <taxon>Streptophyta</taxon>
        <taxon>Embryophyta</taxon>
        <taxon>Tracheophyta</taxon>
        <taxon>Spermatophyta</taxon>
        <taxon>Magnoliopsida</taxon>
        <taxon>Liliopsida</taxon>
        <taxon>Poales</taxon>
        <taxon>Poaceae</taxon>
        <taxon>PACMAD clade</taxon>
        <taxon>Arundinoideae</taxon>
        <taxon>Arundineae</taxon>
        <taxon>Arundo</taxon>
    </lineage>
</organism>
<accession>A0A0A8YY62</accession>
<name>A0A0A8YY62_ARUDO</name>
<proteinExistence type="predicted"/>